<evidence type="ECO:0000259" key="8">
    <source>
        <dbReference type="Pfam" id="PF06808"/>
    </source>
</evidence>
<comment type="subcellular location">
    <subcellularLocation>
        <location evidence="1">Cell inner membrane</location>
        <topology evidence="1">Multi-pass membrane protein</topology>
    </subcellularLocation>
</comment>
<dbReference type="OrthoDB" id="9777699at2"/>
<evidence type="ECO:0000313" key="9">
    <source>
        <dbReference type="EMBL" id="AXK46660.1"/>
    </source>
</evidence>
<dbReference type="PANTHER" id="PTHR33362">
    <property type="entry name" value="SIALIC ACID TRAP TRANSPORTER PERMEASE PROTEIN SIAT-RELATED"/>
    <property type="match status" value="1"/>
</dbReference>
<evidence type="ECO:0000256" key="7">
    <source>
        <dbReference type="SAM" id="Phobius"/>
    </source>
</evidence>
<keyword evidence="11" id="KW-1185">Reference proteome</keyword>
<accession>A0A345YRV8</accession>
<dbReference type="KEGG" id="bsau:DWV08_14290"/>
<dbReference type="InterPro" id="IPR010656">
    <property type="entry name" value="DctM"/>
</dbReference>
<keyword evidence="2" id="KW-1003">Cell membrane</keyword>
<feature type="transmembrane region" description="Helical" evidence="7">
    <location>
        <begin position="7"/>
        <end position="35"/>
    </location>
</feature>
<name>A0A345YRV8_9MICO</name>
<dbReference type="EMBL" id="QSWH01000004">
    <property type="protein sequence ID" value="RRR22374.1"/>
    <property type="molecule type" value="Genomic_DNA"/>
</dbReference>
<organism evidence="10 12">
    <name type="scientific">Brachybacterium saurashtrense</name>
    <dbReference type="NCBI Taxonomy" id="556288"/>
    <lineage>
        <taxon>Bacteria</taxon>
        <taxon>Bacillati</taxon>
        <taxon>Actinomycetota</taxon>
        <taxon>Actinomycetes</taxon>
        <taxon>Micrococcales</taxon>
        <taxon>Dermabacteraceae</taxon>
        <taxon>Brachybacterium</taxon>
    </lineage>
</organism>
<evidence type="ECO:0000256" key="6">
    <source>
        <dbReference type="ARBA" id="ARBA00023136"/>
    </source>
</evidence>
<feature type="transmembrane region" description="Helical" evidence="7">
    <location>
        <begin position="55"/>
        <end position="73"/>
    </location>
</feature>
<keyword evidence="6 7" id="KW-0472">Membrane</keyword>
<evidence type="ECO:0000256" key="2">
    <source>
        <dbReference type="ARBA" id="ARBA00022475"/>
    </source>
</evidence>
<gene>
    <name evidence="9" type="ORF">DWV08_14290</name>
    <name evidence="10" type="ORF">DXU92_08905</name>
</gene>
<dbReference type="RefSeq" id="WP_115414407.1">
    <property type="nucleotide sequence ID" value="NZ_CP031356.1"/>
</dbReference>
<dbReference type="GO" id="GO:0005886">
    <property type="term" value="C:plasma membrane"/>
    <property type="evidence" value="ECO:0007669"/>
    <property type="project" value="UniProtKB-SubCell"/>
</dbReference>
<feature type="domain" description="TRAP C4-dicarboxylate transport system permease DctM subunit" evidence="8">
    <location>
        <begin position="9"/>
        <end position="418"/>
    </location>
</feature>
<proteinExistence type="predicted"/>
<keyword evidence="4 7" id="KW-0812">Transmembrane</keyword>
<keyword evidence="5 7" id="KW-1133">Transmembrane helix</keyword>
<feature type="transmembrane region" description="Helical" evidence="7">
    <location>
        <begin position="237"/>
        <end position="258"/>
    </location>
</feature>
<dbReference type="Pfam" id="PF06808">
    <property type="entry name" value="DctM"/>
    <property type="match status" value="1"/>
</dbReference>
<evidence type="ECO:0000256" key="5">
    <source>
        <dbReference type="ARBA" id="ARBA00022989"/>
    </source>
</evidence>
<reference evidence="10 12" key="2">
    <citation type="submission" date="2018-08" db="EMBL/GenBank/DDBJ databases">
        <title>Brachybacterium saurashtrense DSM 23186.</title>
        <authorList>
            <person name="Li Y."/>
        </authorList>
    </citation>
    <scope>NUCLEOTIDE SEQUENCE [LARGE SCALE GENOMIC DNA]</scope>
    <source>
        <strain evidence="10 12">DSM 23186</strain>
    </source>
</reference>
<dbReference type="EMBL" id="CP031356">
    <property type="protein sequence ID" value="AXK46660.1"/>
    <property type="molecule type" value="Genomic_DNA"/>
</dbReference>
<dbReference type="GO" id="GO:0022857">
    <property type="term" value="F:transmembrane transporter activity"/>
    <property type="evidence" value="ECO:0007669"/>
    <property type="project" value="TreeGrafter"/>
</dbReference>
<reference evidence="9 11" key="1">
    <citation type="submission" date="2018-07" db="EMBL/GenBank/DDBJ databases">
        <title>Brachybacterium saurashtrense DSM 23186 genome sequence.</title>
        <authorList>
            <person name="Guo L."/>
        </authorList>
    </citation>
    <scope>NUCLEOTIDE SEQUENCE [LARGE SCALE GENOMIC DNA]</scope>
    <source>
        <strain evidence="9 11">DSM 23186</strain>
    </source>
</reference>
<feature type="transmembrane region" description="Helical" evidence="7">
    <location>
        <begin position="134"/>
        <end position="151"/>
    </location>
</feature>
<dbReference type="NCBIfam" id="TIGR00786">
    <property type="entry name" value="dctM"/>
    <property type="match status" value="1"/>
</dbReference>
<evidence type="ECO:0000256" key="3">
    <source>
        <dbReference type="ARBA" id="ARBA00022519"/>
    </source>
</evidence>
<feature type="transmembrane region" description="Helical" evidence="7">
    <location>
        <begin position="349"/>
        <end position="373"/>
    </location>
</feature>
<protein>
    <submittedName>
        <fullName evidence="10">TRAP transporter large permease</fullName>
    </submittedName>
</protein>
<evidence type="ECO:0000313" key="12">
    <source>
        <dbReference type="Proteomes" id="UP000282185"/>
    </source>
</evidence>
<dbReference type="PANTHER" id="PTHR33362:SF2">
    <property type="entry name" value="TRAP TRANSPORTER LARGE PERMEASE PROTEIN"/>
    <property type="match status" value="1"/>
</dbReference>
<dbReference type="InterPro" id="IPR004681">
    <property type="entry name" value="TRAP_DctM"/>
</dbReference>
<evidence type="ECO:0000256" key="4">
    <source>
        <dbReference type="ARBA" id="ARBA00022692"/>
    </source>
</evidence>
<evidence type="ECO:0000313" key="10">
    <source>
        <dbReference type="EMBL" id="RRR22374.1"/>
    </source>
</evidence>
<feature type="transmembrane region" description="Helical" evidence="7">
    <location>
        <begin position="402"/>
        <end position="422"/>
    </location>
</feature>
<dbReference type="Proteomes" id="UP000282185">
    <property type="component" value="Unassembled WGS sequence"/>
</dbReference>
<evidence type="ECO:0000313" key="11">
    <source>
        <dbReference type="Proteomes" id="UP000254236"/>
    </source>
</evidence>
<dbReference type="Proteomes" id="UP000254236">
    <property type="component" value="Chromosome"/>
</dbReference>
<keyword evidence="3" id="KW-0997">Cell inner membrane</keyword>
<feature type="transmembrane region" description="Helical" evidence="7">
    <location>
        <begin position="270"/>
        <end position="296"/>
    </location>
</feature>
<feature type="transmembrane region" description="Helical" evidence="7">
    <location>
        <begin position="211"/>
        <end position="231"/>
    </location>
</feature>
<dbReference type="AlphaFoldDB" id="A0A345YRV8"/>
<sequence>MLEALLAVAVFIVLLLLGIPVAFAIIAGAIVGLFAVGSLPMEALAQQSFSPVGDYSILAIPFFILTADLLFSGKLGAQVIGLATRVVGRLRGGVGMTSVLTNAVFAGISGSAVADATGIGKVVIPWTRRLGYSGGYATAVNASASSLGVILPPSIPMILFASASGASVAAVFTAGIGPGLLAAALLLLCCWLVAWKAGFPRVRARFTVKRLLVDLLFATPAILIPIVLIRVVLFTGIATVTEVSVLAVLYALAVRVLLYRDLSLAQLRKALVDSAAASAVVLLLIMFSSALAWLLTIQEAPQALAESLTTTLQADWLVVLAMILILLIVGMFLDISPAILLLTPVMLPVATAIGMDVIHFGILMVVTLAMGLYTPPVGTTLFISASIGKVPILETARSLLPFYGLGLLVVAAVAYLPGLLFIT</sequence>
<evidence type="ECO:0000256" key="1">
    <source>
        <dbReference type="ARBA" id="ARBA00004429"/>
    </source>
</evidence>
<dbReference type="PIRSF" id="PIRSF006066">
    <property type="entry name" value="HI0050"/>
    <property type="match status" value="1"/>
</dbReference>
<feature type="transmembrane region" description="Helical" evidence="7">
    <location>
        <begin position="182"/>
        <end position="199"/>
    </location>
</feature>
<feature type="transmembrane region" description="Helical" evidence="7">
    <location>
        <begin position="316"/>
        <end position="342"/>
    </location>
</feature>